<evidence type="ECO:0000256" key="2">
    <source>
        <dbReference type="ARBA" id="ARBA00022695"/>
    </source>
</evidence>
<evidence type="ECO:0000256" key="1">
    <source>
        <dbReference type="ARBA" id="ARBA00022679"/>
    </source>
</evidence>
<dbReference type="NCBIfam" id="NF045761">
    <property type="entry name" value="NAMPUrTaseMurU"/>
    <property type="match status" value="1"/>
</dbReference>
<dbReference type="Gene3D" id="3.90.550.10">
    <property type="entry name" value="Spore Coat Polysaccharide Biosynthesis Protein SpsA, Chain A"/>
    <property type="match status" value="1"/>
</dbReference>
<sequence length="226" mass="24847">MRAMILAAGLGKRMRPLTAKTPKPLLEVGGKPLIEHLIERLIAGGVDGVVINHYYLGEMVEKSLGDGSRFGIEILYSKETNLLETGGGIINSLPKLRDESFIVVNADVWTDFNFECLENINADQRLAHLVLVRNREHNPGGDFYINQAGLVHAIGNDSSKFLTFSGISVLHRKLFEGYQVEPLSLIPLLKMAMAKDLVSGEVHDGVWIDVGTPERLDEVATLISSD</sequence>
<dbReference type="SUPFAM" id="SSF53448">
    <property type="entry name" value="Nucleotide-diphospho-sugar transferases"/>
    <property type="match status" value="1"/>
</dbReference>
<dbReference type="GO" id="GO:0016779">
    <property type="term" value="F:nucleotidyltransferase activity"/>
    <property type="evidence" value="ECO:0007669"/>
    <property type="project" value="UniProtKB-KW"/>
</dbReference>
<dbReference type="GO" id="GO:0003743">
    <property type="term" value="F:translation initiation factor activity"/>
    <property type="evidence" value="ECO:0007669"/>
    <property type="project" value="UniProtKB-KW"/>
</dbReference>
<reference evidence="4" key="1">
    <citation type="journal article" date="2011" name="Environ. Microbiol.">
        <title>Time-series analyses of Monterey Bay coastal microbial picoplankton using a 'genome proxy' microarray.</title>
        <authorList>
            <person name="Rich V.I."/>
            <person name="Pham V.D."/>
            <person name="Eppley J."/>
            <person name="Shi Y."/>
            <person name="DeLong E.F."/>
        </authorList>
    </citation>
    <scope>NUCLEOTIDE SEQUENCE</scope>
</reference>
<dbReference type="InterPro" id="IPR050065">
    <property type="entry name" value="GlmU-like"/>
</dbReference>
<keyword evidence="4" id="KW-0396">Initiation factor</keyword>
<feature type="domain" description="Nucleotidyl transferase" evidence="3">
    <location>
        <begin position="3"/>
        <end position="131"/>
    </location>
</feature>
<accession>E0XPK1</accession>
<dbReference type="AlphaFoldDB" id="E0XPK1"/>
<evidence type="ECO:0000313" key="4">
    <source>
        <dbReference type="EMBL" id="ADI16342.1"/>
    </source>
</evidence>
<dbReference type="PANTHER" id="PTHR43584:SF8">
    <property type="entry name" value="N-ACETYLMURAMATE ALPHA-1-PHOSPHATE URIDYLYLTRANSFERASE"/>
    <property type="match status" value="1"/>
</dbReference>
<evidence type="ECO:0000259" key="3">
    <source>
        <dbReference type="Pfam" id="PF00483"/>
    </source>
</evidence>
<dbReference type="Pfam" id="PF00483">
    <property type="entry name" value="NTP_transferase"/>
    <property type="match status" value="1"/>
</dbReference>
<dbReference type="EMBL" id="GU474835">
    <property type="protein sequence ID" value="ADI16342.1"/>
    <property type="molecule type" value="Genomic_DNA"/>
</dbReference>
<proteinExistence type="predicted"/>
<dbReference type="CDD" id="cd06422">
    <property type="entry name" value="NTP_transferase_like_1"/>
    <property type="match status" value="1"/>
</dbReference>
<dbReference type="InterPro" id="IPR005835">
    <property type="entry name" value="NTP_transferase_dom"/>
</dbReference>
<dbReference type="InterPro" id="IPR029044">
    <property type="entry name" value="Nucleotide-diphossugar_trans"/>
</dbReference>
<dbReference type="PANTHER" id="PTHR43584">
    <property type="entry name" value="NUCLEOTIDYL TRANSFERASE"/>
    <property type="match status" value="1"/>
</dbReference>
<name>E0XPK1_9BACT</name>
<organism evidence="4">
    <name type="scientific">uncultured bacterium HF130_01F24</name>
    <dbReference type="NCBI Taxonomy" id="710814"/>
    <lineage>
        <taxon>Bacteria</taxon>
        <taxon>environmental samples</taxon>
    </lineage>
</organism>
<protein>
    <submittedName>
        <fullName evidence="4">Nucleoside-diphosphate-sugar pyrophosphorylase involved in lipopolysaccharide biosynthesis/translation initiation factor 2b, gamma/epsilon subunits (EIF-2bgamma/eIF-2bepsilon)</fullName>
    </submittedName>
</protein>
<dbReference type="InterPro" id="IPR054790">
    <property type="entry name" value="MurU"/>
</dbReference>
<keyword evidence="2" id="KW-0548">Nucleotidyltransferase</keyword>
<keyword evidence="4" id="KW-0648">Protein biosynthesis</keyword>
<keyword evidence="1" id="KW-0808">Transferase</keyword>